<evidence type="ECO:0000256" key="1">
    <source>
        <dbReference type="ARBA" id="ARBA00000971"/>
    </source>
</evidence>
<evidence type="ECO:0000256" key="4">
    <source>
        <dbReference type="ARBA" id="ARBA00023235"/>
    </source>
</evidence>
<keyword evidence="4 5" id="KW-0413">Isomerase</keyword>
<evidence type="ECO:0000256" key="2">
    <source>
        <dbReference type="ARBA" id="ARBA00013194"/>
    </source>
</evidence>
<dbReference type="SUPFAM" id="SSF54534">
    <property type="entry name" value="FKBP-like"/>
    <property type="match status" value="1"/>
</dbReference>
<accession>A0A8B7MSV5</accession>
<evidence type="ECO:0000313" key="7">
    <source>
        <dbReference type="Proteomes" id="UP000228380"/>
    </source>
</evidence>
<evidence type="ECO:0000256" key="3">
    <source>
        <dbReference type="ARBA" id="ARBA00023110"/>
    </source>
</evidence>
<dbReference type="OrthoDB" id="1902587at2759"/>
<proteinExistence type="predicted"/>
<dbReference type="AlphaFoldDB" id="A0A8B7MSV5"/>
<dbReference type="EC" id="5.2.1.8" evidence="2 5"/>
<dbReference type="InterPro" id="IPR001179">
    <property type="entry name" value="PPIase_FKBP_dom"/>
</dbReference>
<dbReference type="RefSeq" id="XP_017697103.2">
    <property type="nucleotide sequence ID" value="XM_017841614.3"/>
</dbReference>
<dbReference type="PANTHER" id="PTHR43811:SF26">
    <property type="entry name" value="PEPTIDYL-PROLYL CIS-TRANS ISOMERASE FKBP16-1, CHLOROPLASTIC"/>
    <property type="match status" value="1"/>
</dbReference>
<comment type="catalytic activity">
    <reaction evidence="1 5">
        <text>[protein]-peptidylproline (omega=180) = [protein]-peptidylproline (omega=0)</text>
        <dbReference type="Rhea" id="RHEA:16237"/>
        <dbReference type="Rhea" id="RHEA-COMP:10747"/>
        <dbReference type="Rhea" id="RHEA-COMP:10748"/>
        <dbReference type="ChEBI" id="CHEBI:83833"/>
        <dbReference type="ChEBI" id="CHEBI:83834"/>
        <dbReference type="EC" id="5.2.1.8"/>
    </reaction>
</comment>
<sequence length="233" mass="26305">MEAWALRSLTPISRRNCLPSTFGDKKKPQKIWVKFLCKGFAPDNFCKISKRRFVSEFVALGAAAFYANPSLSAPLQEAKDPELIWYQKLNSGVKFQDIVEGVGLEAHEGDLVEINYVCRRSNGYFVHSTVNQFDGESRPVVLSLDEKEIIKGLKDVLVGMKVGGKRRALIPPNVGYVNENLKPIPDEVHILLSLCFCLVMAIRIVSTCDIVSSNWAFPNSFPEKKKEKKRKER</sequence>
<dbReference type="Proteomes" id="UP000228380">
    <property type="component" value="Chromosome 7"/>
</dbReference>
<evidence type="ECO:0000259" key="6">
    <source>
        <dbReference type="PROSITE" id="PS50059"/>
    </source>
</evidence>
<dbReference type="Gene3D" id="3.10.50.40">
    <property type="match status" value="1"/>
</dbReference>
<evidence type="ECO:0000313" key="8">
    <source>
        <dbReference type="RefSeq" id="XP_017697103.2"/>
    </source>
</evidence>
<reference evidence="7" key="1">
    <citation type="journal article" date="2019" name="Nat. Commun.">
        <title>Genome-wide association mapping of date palm fruit traits.</title>
        <authorList>
            <person name="Hazzouri K.M."/>
            <person name="Gros-Balthazard M."/>
            <person name="Flowers J.M."/>
            <person name="Copetti D."/>
            <person name="Lemansour A."/>
            <person name="Lebrun M."/>
            <person name="Masmoudi K."/>
            <person name="Ferrand S."/>
            <person name="Dhar M.I."/>
            <person name="Fresquez Z.A."/>
            <person name="Rosas U."/>
            <person name="Zhang J."/>
            <person name="Talag J."/>
            <person name="Lee S."/>
            <person name="Kudrna D."/>
            <person name="Powell R.F."/>
            <person name="Leitch I.J."/>
            <person name="Krueger R.R."/>
            <person name="Wing R.A."/>
            <person name="Amiri K.M.A."/>
            <person name="Purugganan M.D."/>
        </authorList>
    </citation>
    <scope>NUCLEOTIDE SEQUENCE [LARGE SCALE GENOMIC DNA]</scope>
    <source>
        <strain evidence="7">cv. Khalas</strain>
    </source>
</reference>
<feature type="domain" description="PPIase FKBP-type" evidence="6">
    <location>
        <begin position="109"/>
        <end position="200"/>
    </location>
</feature>
<dbReference type="InterPro" id="IPR046357">
    <property type="entry name" value="PPIase_dom_sf"/>
</dbReference>
<dbReference type="PROSITE" id="PS50059">
    <property type="entry name" value="FKBP_PPIASE"/>
    <property type="match status" value="1"/>
</dbReference>
<dbReference type="PANTHER" id="PTHR43811">
    <property type="entry name" value="FKBP-TYPE PEPTIDYL-PROLYL CIS-TRANS ISOMERASE FKPA"/>
    <property type="match status" value="1"/>
</dbReference>
<organism evidence="7 8">
    <name type="scientific">Phoenix dactylifera</name>
    <name type="common">Date palm</name>
    <dbReference type="NCBI Taxonomy" id="42345"/>
    <lineage>
        <taxon>Eukaryota</taxon>
        <taxon>Viridiplantae</taxon>
        <taxon>Streptophyta</taxon>
        <taxon>Embryophyta</taxon>
        <taxon>Tracheophyta</taxon>
        <taxon>Spermatophyta</taxon>
        <taxon>Magnoliopsida</taxon>
        <taxon>Liliopsida</taxon>
        <taxon>Arecaceae</taxon>
        <taxon>Coryphoideae</taxon>
        <taxon>Phoeniceae</taxon>
        <taxon>Phoenix</taxon>
    </lineage>
</organism>
<name>A0A8B7MSV5_PHODC</name>
<dbReference type="Pfam" id="PF00254">
    <property type="entry name" value="FKBP_C"/>
    <property type="match status" value="1"/>
</dbReference>
<keyword evidence="7" id="KW-1185">Reference proteome</keyword>
<reference evidence="8" key="2">
    <citation type="submission" date="2025-08" db="UniProtKB">
        <authorList>
            <consortium name="RefSeq"/>
        </authorList>
    </citation>
    <scope>IDENTIFICATION</scope>
    <source>
        <tissue evidence="8">Young leaves</tissue>
    </source>
</reference>
<gene>
    <name evidence="8" type="primary">LOC103702368</name>
</gene>
<evidence type="ECO:0000256" key="5">
    <source>
        <dbReference type="PROSITE-ProRule" id="PRU00277"/>
    </source>
</evidence>
<dbReference type="GeneID" id="103702368"/>
<dbReference type="GO" id="GO:0003755">
    <property type="term" value="F:peptidyl-prolyl cis-trans isomerase activity"/>
    <property type="evidence" value="ECO:0007669"/>
    <property type="project" value="UniProtKB-KW"/>
</dbReference>
<protein>
    <recommendedName>
        <fullName evidence="2 5">peptidylprolyl isomerase</fullName>
        <ecNumber evidence="2 5">5.2.1.8</ecNumber>
    </recommendedName>
</protein>
<keyword evidence="3 5" id="KW-0697">Rotamase</keyword>